<feature type="compositionally biased region" description="Polar residues" evidence="1">
    <location>
        <begin position="80"/>
        <end position="91"/>
    </location>
</feature>
<evidence type="ECO:0000256" key="1">
    <source>
        <dbReference type="SAM" id="MobiDB-lite"/>
    </source>
</evidence>
<reference evidence="2" key="1">
    <citation type="submission" date="2016-05" db="EMBL/GenBank/DDBJ databases">
        <authorList>
            <person name="Lavstsen T."/>
            <person name="Jespersen J.S."/>
        </authorList>
    </citation>
    <scope>NUCLEOTIDE SEQUENCE</scope>
    <source>
        <tissue evidence="2">Brain</tissue>
    </source>
</reference>
<name>A0A1A8K3S1_NOTKU</name>
<proteinExistence type="predicted"/>
<feature type="non-terminal residue" evidence="2">
    <location>
        <position position="1"/>
    </location>
</feature>
<protein>
    <submittedName>
        <fullName evidence="2">Calcium channel, voltage-dependent, N type, alpha 1B subunit, b</fullName>
    </submittedName>
</protein>
<organism evidence="2">
    <name type="scientific">Nothobranchius kuhntae</name>
    <name type="common">Beira killifish</name>
    <dbReference type="NCBI Taxonomy" id="321403"/>
    <lineage>
        <taxon>Eukaryota</taxon>
        <taxon>Metazoa</taxon>
        <taxon>Chordata</taxon>
        <taxon>Craniata</taxon>
        <taxon>Vertebrata</taxon>
        <taxon>Euteleostomi</taxon>
        <taxon>Actinopterygii</taxon>
        <taxon>Neopterygii</taxon>
        <taxon>Teleostei</taxon>
        <taxon>Neoteleostei</taxon>
        <taxon>Acanthomorphata</taxon>
        <taxon>Ovalentaria</taxon>
        <taxon>Atherinomorphae</taxon>
        <taxon>Cyprinodontiformes</taxon>
        <taxon>Nothobranchiidae</taxon>
        <taxon>Nothobranchius</taxon>
    </lineage>
</organism>
<gene>
    <name evidence="2" type="primary">CACNA1BB</name>
</gene>
<sequence>SLFVVMRLPSVPTDTRLDFPCWICAFPEWLASLTIFPPGMEEARAARGEEDRAPGEGASGQGRGCTSSRWPKEPEPWPFTTRTPSSRTASL</sequence>
<feature type="compositionally biased region" description="Basic and acidic residues" evidence="1">
    <location>
        <begin position="43"/>
        <end position="54"/>
    </location>
</feature>
<dbReference type="AlphaFoldDB" id="A0A1A8K3S1"/>
<feature type="region of interest" description="Disordered" evidence="1">
    <location>
        <begin position="43"/>
        <end position="91"/>
    </location>
</feature>
<dbReference type="EMBL" id="HAEE01006847">
    <property type="protein sequence ID" value="SBR26867.1"/>
    <property type="molecule type" value="Transcribed_RNA"/>
</dbReference>
<evidence type="ECO:0000313" key="2">
    <source>
        <dbReference type="EMBL" id="SBR26867.1"/>
    </source>
</evidence>
<reference evidence="2" key="2">
    <citation type="submission" date="2016-06" db="EMBL/GenBank/DDBJ databases">
        <title>The genome of a short-lived fish provides insights into sex chromosome evolution and the genetic control of aging.</title>
        <authorList>
            <person name="Reichwald K."/>
            <person name="Felder M."/>
            <person name="Petzold A."/>
            <person name="Koch P."/>
            <person name="Groth M."/>
            <person name="Platzer M."/>
        </authorList>
    </citation>
    <scope>NUCLEOTIDE SEQUENCE</scope>
    <source>
        <tissue evidence="2">Brain</tissue>
    </source>
</reference>
<feature type="non-terminal residue" evidence="2">
    <location>
        <position position="91"/>
    </location>
</feature>
<accession>A0A1A8K3S1</accession>